<evidence type="ECO:0000313" key="6">
    <source>
        <dbReference type="EMBL" id="ADW19226.1"/>
    </source>
</evidence>
<dbReference type="PIRSF" id="PIRSF039085">
    <property type="entry name" value="ABC_ATPase_HisP"/>
    <property type="match status" value="1"/>
</dbReference>
<evidence type="ECO:0000259" key="5">
    <source>
        <dbReference type="PROSITE" id="PS50893"/>
    </source>
</evidence>
<reference evidence="6 7" key="1">
    <citation type="journal article" date="2011" name="Stand. Genomic Sci.">
        <title>Complete genome sequence of Desulfobulbus propionicus type strain (1pr3).</title>
        <authorList>
            <person name="Pagani I."/>
            <person name="Lapidus A."/>
            <person name="Nolan M."/>
            <person name="Lucas S."/>
            <person name="Hammon N."/>
            <person name="Deshpande S."/>
            <person name="Cheng J.F."/>
            <person name="Chertkov O."/>
            <person name="Davenport K."/>
            <person name="Tapia R."/>
            <person name="Han C."/>
            <person name="Goodwin L."/>
            <person name="Pitluck S."/>
            <person name="Liolios K."/>
            <person name="Mavromatis K."/>
            <person name="Ivanova N."/>
            <person name="Mikhailova N."/>
            <person name="Pati A."/>
            <person name="Chen A."/>
            <person name="Palaniappan K."/>
            <person name="Land M."/>
            <person name="Hauser L."/>
            <person name="Chang Y.J."/>
            <person name="Jeffries C.D."/>
            <person name="Detter J.C."/>
            <person name="Brambilla E."/>
            <person name="Kannan K.P."/>
            <person name="Djao O.D."/>
            <person name="Rohde M."/>
            <person name="Pukall R."/>
            <person name="Spring S."/>
            <person name="Goker M."/>
            <person name="Sikorski J."/>
            <person name="Woyke T."/>
            <person name="Bristow J."/>
            <person name="Eisen J.A."/>
            <person name="Markowitz V."/>
            <person name="Hugenholtz P."/>
            <person name="Kyrpides N.C."/>
            <person name="Klenk H.P."/>
        </authorList>
    </citation>
    <scope>NUCLEOTIDE SEQUENCE [LARGE SCALE GENOMIC DNA]</scope>
    <source>
        <strain evidence="7">ATCC 33891 / DSM 2032 / 1pr3</strain>
    </source>
</reference>
<dbReference type="SUPFAM" id="SSF52540">
    <property type="entry name" value="P-loop containing nucleoside triphosphate hydrolases"/>
    <property type="match status" value="1"/>
</dbReference>
<dbReference type="Pfam" id="PF00005">
    <property type="entry name" value="ABC_tran"/>
    <property type="match status" value="1"/>
</dbReference>
<dbReference type="GO" id="GO:0015424">
    <property type="term" value="F:ABC-type amino acid transporter activity"/>
    <property type="evidence" value="ECO:0007669"/>
    <property type="project" value="InterPro"/>
</dbReference>
<dbReference type="InterPro" id="IPR030679">
    <property type="entry name" value="ABC_ATPase_HisP-typ"/>
</dbReference>
<protein>
    <submittedName>
        <fullName evidence="6">Amino acid ABC transporter ATP-binding protein, PAAT family</fullName>
    </submittedName>
</protein>
<dbReference type="GO" id="GO:0005524">
    <property type="term" value="F:ATP binding"/>
    <property type="evidence" value="ECO:0007669"/>
    <property type="project" value="UniProtKB-KW"/>
</dbReference>
<dbReference type="KEGG" id="dpr:Despr_3093"/>
<dbReference type="GO" id="GO:0016887">
    <property type="term" value="F:ATP hydrolysis activity"/>
    <property type="evidence" value="ECO:0007669"/>
    <property type="project" value="InterPro"/>
</dbReference>
<dbReference type="EMBL" id="CP002364">
    <property type="protein sequence ID" value="ADW19226.1"/>
    <property type="molecule type" value="Genomic_DNA"/>
</dbReference>
<name>A0A7U4DQI6_DESPD</name>
<gene>
    <name evidence="6" type="ordered locus">Despr_3093</name>
</gene>
<dbReference type="Proteomes" id="UP000006365">
    <property type="component" value="Chromosome"/>
</dbReference>
<sequence>MQLSLTHLSKSYNGHRVLDDISIELPDVHALVIIGPSGGGKTTLLRTIAGLERPDCGQICINGQPLLFDAASLLLHRRSIGTVFQAFNLFPHLSALDNIMLPLEQAQGYTHEQALATAQAMLHRFQLTAHADKKPAQLSGGQQQRVAIARAIAIKPRFLLFDEPTSALDPEITSEVLDIIKELQEEGRDLLLITHHMGFARTAADHCLFVAEGKIRESGSVERLFDHPQSEQLQQFLGRVTRYN</sequence>
<dbReference type="PANTHER" id="PTHR43166">
    <property type="entry name" value="AMINO ACID IMPORT ATP-BINDING PROTEIN"/>
    <property type="match status" value="1"/>
</dbReference>
<keyword evidence="4 6" id="KW-0067">ATP-binding</keyword>
<feature type="domain" description="ABC transporter" evidence="5">
    <location>
        <begin position="3"/>
        <end position="237"/>
    </location>
</feature>
<dbReference type="PROSITE" id="PS00211">
    <property type="entry name" value="ABC_TRANSPORTER_1"/>
    <property type="match status" value="1"/>
</dbReference>
<dbReference type="InterPro" id="IPR003439">
    <property type="entry name" value="ABC_transporter-like_ATP-bd"/>
</dbReference>
<evidence type="ECO:0000256" key="3">
    <source>
        <dbReference type="ARBA" id="ARBA00022741"/>
    </source>
</evidence>
<evidence type="ECO:0000313" key="7">
    <source>
        <dbReference type="Proteomes" id="UP000006365"/>
    </source>
</evidence>
<proteinExistence type="inferred from homology"/>
<keyword evidence="2" id="KW-0813">Transport</keyword>
<dbReference type="AlphaFoldDB" id="A0A7U4DQI6"/>
<evidence type="ECO:0000256" key="2">
    <source>
        <dbReference type="ARBA" id="ARBA00022448"/>
    </source>
</evidence>
<dbReference type="InterPro" id="IPR050086">
    <property type="entry name" value="MetN_ABC_transporter-like"/>
</dbReference>
<accession>A0A7U4DQI6</accession>
<dbReference type="InterPro" id="IPR027417">
    <property type="entry name" value="P-loop_NTPase"/>
</dbReference>
<comment type="similarity">
    <text evidence="1">Belongs to the ABC transporter superfamily.</text>
</comment>
<evidence type="ECO:0000256" key="1">
    <source>
        <dbReference type="ARBA" id="ARBA00005417"/>
    </source>
</evidence>
<dbReference type="RefSeq" id="WP_015725751.1">
    <property type="nucleotide sequence ID" value="NC_014972.1"/>
</dbReference>
<organism evidence="6 7">
    <name type="scientific">Desulfobulbus propionicus (strain ATCC 33891 / DSM 2032 / VKM B-1956 / 1pr3)</name>
    <dbReference type="NCBI Taxonomy" id="577650"/>
    <lineage>
        <taxon>Bacteria</taxon>
        <taxon>Pseudomonadati</taxon>
        <taxon>Thermodesulfobacteriota</taxon>
        <taxon>Desulfobulbia</taxon>
        <taxon>Desulfobulbales</taxon>
        <taxon>Desulfobulbaceae</taxon>
        <taxon>Desulfobulbus</taxon>
    </lineage>
</organism>
<dbReference type="PANTHER" id="PTHR43166:SF4">
    <property type="entry name" value="PHOSPHONATES IMPORT ATP-BINDING PROTEIN PHNC"/>
    <property type="match status" value="1"/>
</dbReference>
<dbReference type="PROSITE" id="PS50893">
    <property type="entry name" value="ABC_TRANSPORTER_2"/>
    <property type="match status" value="1"/>
</dbReference>
<dbReference type="Gene3D" id="3.40.50.300">
    <property type="entry name" value="P-loop containing nucleotide triphosphate hydrolases"/>
    <property type="match status" value="1"/>
</dbReference>
<keyword evidence="3" id="KW-0547">Nucleotide-binding</keyword>
<evidence type="ECO:0000256" key="4">
    <source>
        <dbReference type="ARBA" id="ARBA00022840"/>
    </source>
</evidence>
<keyword evidence="7" id="KW-1185">Reference proteome</keyword>
<dbReference type="InterPro" id="IPR003593">
    <property type="entry name" value="AAA+_ATPase"/>
</dbReference>
<dbReference type="InterPro" id="IPR017871">
    <property type="entry name" value="ABC_transporter-like_CS"/>
</dbReference>
<dbReference type="SMART" id="SM00382">
    <property type="entry name" value="AAA"/>
    <property type="match status" value="1"/>
</dbReference>